<reference evidence="2 3" key="2">
    <citation type="submission" date="2018-11" db="EMBL/GenBank/DDBJ databases">
        <authorList>
            <consortium name="Pathogen Informatics"/>
        </authorList>
    </citation>
    <scope>NUCLEOTIDE SEQUENCE [LARGE SCALE GENOMIC DNA]</scope>
</reference>
<dbReference type="EMBL" id="UZAM01011485">
    <property type="protein sequence ID" value="VDP16529.1"/>
    <property type="molecule type" value="Genomic_DNA"/>
</dbReference>
<reference evidence="4" key="1">
    <citation type="submission" date="2016-06" db="UniProtKB">
        <authorList>
            <consortium name="WormBaseParasite"/>
        </authorList>
    </citation>
    <scope>IDENTIFICATION</scope>
</reference>
<dbReference type="WBParaSite" id="SBAD_0000863701-mRNA-1">
    <property type="protein sequence ID" value="SBAD_0000863701-mRNA-1"/>
    <property type="gene ID" value="SBAD_0000863701"/>
</dbReference>
<name>A0A183IXI0_9BILA</name>
<protein>
    <submittedName>
        <fullName evidence="4">RnfC_N domain-containing protein</fullName>
    </submittedName>
</protein>
<evidence type="ECO:0000313" key="2">
    <source>
        <dbReference type="EMBL" id="VDP16529.1"/>
    </source>
</evidence>
<dbReference type="AlphaFoldDB" id="A0A183IXI0"/>
<accession>A0A183IXI0</accession>
<feature type="region of interest" description="Disordered" evidence="1">
    <location>
        <begin position="1"/>
        <end position="20"/>
    </location>
</feature>
<feature type="compositionally biased region" description="Polar residues" evidence="1">
    <location>
        <begin position="1"/>
        <end position="10"/>
    </location>
</feature>
<organism evidence="4">
    <name type="scientific">Soboliphyme baturini</name>
    <dbReference type="NCBI Taxonomy" id="241478"/>
    <lineage>
        <taxon>Eukaryota</taxon>
        <taxon>Metazoa</taxon>
        <taxon>Ecdysozoa</taxon>
        <taxon>Nematoda</taxon>
        <taxon>Enoplea</taxon>
        <taxon>Dorylaimia</taxon>
        <taxon>Dioctophymatida</taxon>
        <taxon>Dioctophymatoidea</taxon>
        <taxon>Soboliphymatidae</taxon>
        <taxon>Soboliphyme</taxon>
    </lineage>
</organism>
<sequence>MMTQQRSVKSQPVRWQGEDVQRGDTCSTLIASNVVTGPMMANHATGTQQQHFGPVQLAIAPVEIRPLAGQCFRSVTDGPSDIGKLITVTSLVPTSGRGCARRHDTVAGSVRGQSIG</sequence>
<evidence type="ECO:0000313" key="3">
    <source>
        <dbReference type="Proteomes" id="UP000270296"/>
    </source>
</evidence>
<keyword evidence="3" id="KW-1185">Reference proteome</keyword>
<evidence type="ECO:0000313" key="4">
    <source>
        <dbReference type="WBParaSite" id="SBAD_0000863701-mRNA-1"/>
    </source>
</evidence>
<proteinExistence type="predicted"/>
<evidence type="ECO:0000256" key="1">
    <source>
        <dbReference type="SAM" id="MobiDB-lite"/>
    </source>
</evidence>
<dbReference type="Proteomes" id="UP000270296">
    <property type="component" value="Unassembled WGS sequence"/>
</dbReference>
<gene>
    <name evidence="2" type="ORF">SBAD_LOCUS8328</name>
</gene>